<feature type="region of interest" description="Disordered" evidence="1">
    <location>
        <begin position="1"/>
        <end position="105"/>
    </location>
</feature>
<evidence type="ECO:0000313" key="2">
    <source>
        <dbReference type="EMBL" id="KAK7727929.1"/>
    </source>
</evidence>
<proteinExistence type="predicted"/>
<protein>
    <submittedName>
        <fullName evidence="2">Uncharacterized protein</fullName>
    </submittedName>
</protein>
<sequence>LRHHARAGGQGSHWGGERAHHPIRRRKPPAGKIVEEEVNVSPEEIEESNKESKDTVAVTEASQPELPANMQDQPVEPAITAGHDEAGEEPANEVEGEDVGLAKAL</sequence>
<comment type="caution">
    <text evidence="2">The sequence shown here is derived from an EMBL/GenBank/DDBJ whole genome shotgun (WGS) entry which is preliminary data.</text>
</comment>
<name>A0AAN9TWL9_9PEZI</name>
<dbReference type="AlphaFoldDB" id="A0AAN9TWL9"/>
<accession>A0AAN9TWL9</accession>
<evidence type="ECO:0000313" key="3">
    <source>
        <dbReference type="Proteomes" id="UP001320245"/>
    </source>
</evidence>
<dbReference type="Proteomes" id="UP001320245">
    <property type="component" value="Unassembled WGS sequence"/>
</dbReference>
<feature type="compositionally biased region" description="Acidic residues" evidence="1">
    <location>
        <begin position="86"/>
        <end position="98"/>
    </location>
</feature>
<gene>
    <name evidence="2" type="ORF">SLS53_009436</name>
</gene>
<organism evidence="2 3">
    <name type="scientific">Cytospora paraplurivora</name>
    <dbReference type="NCBI Taxonomy" id="2898453"/>
    <lineage>
        <taxon>Eukaryota</taxon>
        <taxon>Fungi</taxon>
        <taxon>Dikarya</taxon>
        <taxon>Ascomycota</taxon>
        <taxon>Pezizomycotina</taxon>
        <taxon>Sordariomycetes</taxon>
        <taxon>Sordariomycetidae</taxon>
        <taxon>Diaporthales</taxon>
        <taxon>Cytosporaceae</taxon>
        <taxon>Cytospora</taxon>
    </lineage>
</organism>
<feature type="non-terminal residue" evidence="2">
    <location>
        <position position="1"/>
    </location>
</feature>
<keyword evidence="3" id="KW-1185">Reference proteome</keyword>
<reference evidence="2 3" key="1">
    <citation type="journal article" date="2023" name="PLoS ONE">
        <title>Cytospora paraplurivora sp. nov. isolated from orchards with fruit tree decline syndrome in Ontario, Canada.</title>
        <authorList>
            <person name="Ilyukhin E."/>
            <person name="Nguyen H.D.T."/>
            <person name="Castle A.J."/>
            <person name="Ellouze W."/>
        </authorList>
    </citation>
    <scope>NUCLEOTIDE SEQUENCE [LARGE SCALE GENOMIC DNA]</scope>
    <source>
        <strain evidence="2 3">FDS-564</strain>
    </source>
</reference>
<dbReference type="EMBL" id="JAJSPL020000109">
    <property type="protein sequence ID" value="KAK7727929.1"/>
    <property type="molecule type" value="Genomic_DNA"/>
</dbReference>
<evidence type="ECO:0000256" key="1">
    <source>
        <dbReference type="SAM" id="MobiDB-lite"/>
    </source>
</evidence>